<keyword evidence="1" id="KW-0812">Transmembrane</keyword>
<dbReference type="AlphaFoldDB" id="A0A8T2R0Q9"/>
<evidence type="ECO:0000256" key="1">
    <source>
        <dbReference type="SAM" id="Phobius"/>
    </source>
</evidence>
<dbReference type="InterPro" id="IPR012458">
    <property type="entry name" value="DUF1664"/>
</dbReference>
<dbReference type="EMBL" id="CM035436">
    <property type="protein sequence ID" value="KAH7289205.1"/>
    <property type="molecule type" value="Genomic_DNA"/>
</dbReference>
<feature type="chain" id="PRO_5035912889" description="DUF1664 domain-containing protein" evidence="2">
    <location>
        <begin position="24"/>
        <end position="287"/>
    </location>
</feature>
<dbReference type="Pfam" id="PF07889">
    <property type="entry name" value="DUF1664"/>
    <property type="match status" value="1"/>
</dbReference>
<accession>A0A8T2R0Q9</accession>
<reference evidence="4" key="1">
    <citation type="submission" date="2021-08" db="EMBL/GenBank/DDBJ databases">
        <title>WGS assembly of Ceratopteris richardii.</title>
        <authorList>
            <person name="Marchant D.B."/>
            <person name="Chen G."/>
            <person name="Jenkins J."/>
            <person name="Shu S."/>
            <person name="Leebens-Mack J."/>
            <person name="Grimwood J."/>
            <person name="Schmutz J."/>
            <person name="Soltis P."/>
            <person name="Soltis D."/>
            <person name="Chen Z.-H."/>
        </authorList>
    </citation>
    <scope>NUCLEOTIDE SEQUENCE</scope>
    <source>
        <strain evidence="4">Whitten #5841</strain>
        <tissue evidence="4">Leaf</tissue>
    </source>
</reference>
<feature type="transmembrane region" description="Helical" evidence="1">
    <location>
        <begin position="97"/>
        <end position="116"/>
    </location>
</feature>
<dbReference type="PANTHER" id="PTHR46667:SF6">
    <property type="entry name" value="OS01G0185100 PROTEIN"/>
    <property type="match status" value="1"/>
</dbReference>
<name>A0A8T2R0Q9_CERRI</name>
<keyword evidence="2" id="KW-0732">Signal</keyword>
<protein>
    <recommendedName>
        <fullName evidence="3">DUF1664 domain-containing protein</fullName>
    </recommendedName>
</protein>
<dbReference type="Proteomes" id="UP000825935">
    <property type="component" value="Chromosome 31"/>
</dbReference>
<evidence type="ECO:0000259" key="3">
    <source>
        <dbReference type="Pfam" id="PF07889"/>
    </source>
</evidence>
<organism evidence="4 5">
    <name type="scientific">Ceratopteris richardii</name>
    <name type="common">Triangle waterfern</name>
    <dbReference type="NCBI Taxonomy" id="49495"/>
    <lineage>
        <taxon>Eukaryota</taxon>
        <taxon>Viridiplantae</taxon>
        <taxon>Streptophyta</taxon>
        <taxon>Embryophyta</taxon>
        <taxon>Tracheophyta</taxon>
        <taxon>Polypodiopsida</taxon>
        <taxon>Polypodiidae</taxon>
        <taxon>Polypodiales</taxon>
        <taxon>Pteridineae</taxon>
        <taxon>Pteridaceae</taxon>
        <taxon>Parkerioideae</taxon>
        <taxon>Ceratopteris</taxon>
    </lineage>
</organism>
<evidence type="ECO:0000313" key="5">
    <source>
        <dbReference type="Proteomes" id="UP000825935"/>
    </source>
</evidence>
<evidence type="ECO:0000256" key="2">
    <source>
        <dbReference type="SAM" id="SignalP"/>
    </source>
</evidence>
<gene>
    <name evidence="4" type="ORF">KP509_31G063500</name>
</gene>
<keyword evidence="5" id="KW-1185">Reference proteome</keyword>
<feature type="signal peptide" evidence="2">
    <location>
        <begin position="1"/>
        <end position="23"/>
    </location>
</feature>
<sequence>MALQATLSASKILLLVGASVVGATLLNNGSFSDCLNDTLKVLVKHLKNGDERAGQGSVDPNPLAQLNLLRQELNSSAFERSPSVTVISGGSRSNGSVFGLTFPALLLIGGTGYAYMRWRGLSLSDFMFATRRSMSNAVSSVSKQLQQVSAALEASKQHLSSRLERLSGIMDQNMELQAELKNEVSEVCIRVKQYGLEIETVQRLVESLGMKIDTIESKQDIAIRGVVYLCNFVEKMQSSPAREAIHGLQKPLFESGGIDRRIGFKDLQSISDAIGCGGTSAQKQARE</sequence>
<keyword evidence="1" id="KW-0472">Membrane</keyword>
<feature type="domain" description="DUF1664" evidence="3">
    <location>
        <begin position="104"/>
        <end position="219"/>
    </location>
</feature>
<dbReference type="OMA" id="CGGTSAQ"/>
<dbReference type="PANTHER" id="PTHR46667">
    <property type="entry name" value="OS05G0182700 PROTEIN"/>
    <property type="match status" value="1"/>
</dbReference>
<keyword evidence="1" id="KW-1133">Transmembrane helix</keyword>
<evidence type="ECO:0000313" key="4">
    <source>
        <dbReference type="EMBL" id="KAH7289205.1"/>
    </source>
</evidence>
<comment type="caution">
    <text evidence="4">The sequence shown here is derived from an EMBL/GenBank/DDBJ whole genome shotgun (WGS) entry which is preliminary data.</text>
</comment>
<proteinExistence type="predicted"/>
<dbReference type="OrthoDB" id="544175at2759"/>